<dbReference type="Proteomes" id="UP000307706">
    <property type="component" value="Unassembled WGS sequence"/>
</dbReference>
<dbReference type="InterPro" id="IPR039697">
    <property type="entry name" value="Alcohol_dehydrogenase_Fe"/>
</dbReference>
<dbReference type="Gene3D" id="1.20.1090.10">
    <property type="entry name" value="Dehydroquinate synthase-like - alpha domain"/>
    <property type="match status" value="1"/>
</dbReference>
<evidence type="ECO:0000259" key="2">
    <source>
        <dbReference type="Pfam" id="PF00465"/>
    </source>
</evidence>
<dbReference type="InterPro" id="IPR001670">
    <property type="entry name" value="ADH_Fe/GldA"/>
</dbReference>
<feature type="domain" description="Fe-containing alcohol dehydrogenase-like C-terminal" evidence="3">
    <location>
        <begin position="169"/>
        <end position="356"/>
    </location>
</feature>
<keyword evidence="1" id="KW-0560">Oxidoreductase</keyword>
<gene>
    <name evidence="5" type="ORF">CWB96_01875</name>
    <name evidence="4" type="ORF">CWB97_09645</name>
</gene>
<dbReference type="Gene3D" id="3.40.50.1970">
    <property type="match status" value="1"/>
</dbReference>
<comment type="caution">
    <text evidence="5">The sequence shown here is derived from an EMBL/GenBank/DDBJ whole genome shotgun (WGS) entry which is preliminary data.</text>
</comment>
<name>A0A5S3XWG1_9GAMM</name>
<evidence type="ECO:0000313" key="7">
    <source>
        <dbReference type="Proteomes" id="UP000307706"/>
    </source>
</evidence>
<dbReference type="PANTHER" id="PTHR11496">
    <property type="entry name" value="ALCOHOL DEHYDROGENASE"/>
    <property type="match status" value="1"/>
</dbReference>
<reference evidence="5" key="3">
    <citation type="submission" date="2019-09" db="EMBL/GenBank/DDBJ databases">
        <title>Co-occurence of chitin degradation, pigmentation and bioactivity in marine Pseudoalteromonas.</title>
        <authorList>
            <person name="Sonnenschein E.C."/>
            <person name="Bech P.K."/>
        </authorList>
    </citation>
    <scope>NUCLEOTIDE SEQUENCE</scope>
    <source>
        <strain evidence="5">S2231</strain>
        <strain evidence="6">S2233</strain>
    </source>
</reference>
<proteinExistence type="predicted"/>
<dbReference type="GO" id="GO:0004022">
    <property type="term" value="F:alcohol dehydrogenase (NAD+) activity"/>
    <property type="evidence" value="ECO:0007669"/>
    <property type="project" value="TreeGrafter"/>
</dbReference>
<evidence type="ECO:0000256" key="1">
    <source>
        <dbReference type="ARBA" id="ARBA00023002"/>
    </source>
</evidence>
<organism evidence="5 7">
    <name type="scientific">Pseudoalteromonas citrea</name>
    <dbReference type="NCBI Taxonomy" id="43655"/>
    <lineage>
        <taxon>Bacteria</taxon>
        <taxon>Pseudomonadati</taxon>
        <taxon>Pseudomonadota</taxon>
        <taxon>Gammaproteobacteria</taxon>
        <taxon>Alteromonadales</taxon>
        <taxon>Pseudoalteromonadaceae</taxon>
        <taxon>Pseudoalteromonas</taxon>
    </lineage>
</organism>
<dbReference type="Pfam" id="PF00465">
    <property type="entry name" value="Fe-ADH"/>
    <property type="match status" value="1"/>
</dbReference>
<dbReference type="RefSeq" id="WP_138596793.1">
    <property type="nucleotide sequence ID" value="NZ_PNCK01000030.1"/>
</dbReference>
<dbReference type="AlphaFoldDB" id="A0A5S3XWG1"/>
<dbReference type="InterPro" id="IPR056798">
    <property type="entry name" value="ADH_Fe_C"/>
</dbReference>
<protein>
    <submittedName>
        <fullName evidence="5">Uncharacterized protein</fullName>
    </submittedName>
</protein>
<dbReference type="Pfam" id="PF25137">
    <property type="entry name" value="ADH_Fe_C"/>
    <property type="match status" value="1"/>
</dbReference>
<reference evidence="7" key="2">
    <citation type="submission" date="2019-06" db="EMBL/GenBank/DDBJ databases">
        <title>Co-occurence of chitin degradation, pigmentation and bioactivity in marine Pseudoalteromonas.</title>
        <authorList>
            <person name="Sonnenschein E.C."/>
            <person name="Bech P.K."/>
        </authorList>
    </citation>
    <scope>NUCLEOTIDE SEQUENCE [LARGE SCALE GENOMIC DNA]</scope>
    <source>
        <strain evidence="7">S2231</strain>
        <strain evidence="4">S2233</strain>
    </source>
</reference>
<dbReference type="EMBL" id="PNCK01000030">
    <property type="protein sequence ID" value="TMP43497.1"/>
    <property type="molecule type" value="Genomic_DNA"/>
</dbReference>
<dbReference type="PANTHER" id="PTHR11496:SF103">
    <property type="entry name" value="DEHYDROGENASE, PUTATIVE-RELATED"/>
    <property type="match status" value="1"/>
</dbReference>
<dbReference type="Proteomes" id="UP000305730">
    <property type="component" value="Unassembled WGS sequence"/>
</dbReference>
<sequence length="359" mass="39883">MNKKINYHGLECRLAEHENILLISGKSLDKTNIKQKLNLSSPRFHRFSKFTENPSLNEIIHAKNALKKTEATAILAIGGGTAIDIAKLAKYYKDNDLSVTDVIPPNSPSISGIPIYVIPTTFGSGSESTNFAVMYIQEKKFSVAHLDILPNFYLLDPELSRSLPLYTKASACLDALCQAIESYWANSATLESQQNALFTITHIAKYFESYIKSPTSKVDEIIAEASNRAGKAINVTKTTAPHALSYFISSEYNIKHGHAVAMCLKNIFAINEEKYQDNKRGSLLLKDIYKALSVSDAFSAKQLIIEFLGKAGLESQFHQIGLKGEKKIEMAVSSVNIERLKNHPVTLNKHDLKRIFLDG</sequence>
<feature type="domain" description="Alcohol dehydrogenase iron-type/glycerol dehydrogenase GldA" evidence="2">
    <location>
        <begin position="15"/>
        <end position="157"/>
    </location>
</feature>
<evidence type="ECO:0000313" key="4">
    <source>
        <dbReference type="EMBL" id="TMP43497.1"/>
    </source>
</evidence>
<evidence type="ECO:0000313" key="6">
    <source>
        <dbReference type="Proteomes" id="UP000305730"/>
    </source>
</evidence>
<dbReference type="EMBL" id="PNCL01000010">
    <property type="protein sequence ID" value="TMP62104.1"/>
    <property type="molecule type" value="Genomic_DNA"/>
</dbReference>
<dbReference type="OrthoDB" id="9815791at2"/>
<dbReference type="SUPFAM" id="SSF56796">
    <property type="entry name" value="Dehydroquinate synthase-like"/>
    <property type="match status" value="1"/>
</dbReference>
<accession>A0A5S3XWG1</accession>
<keyword evidence="6" id="KW-1185">Reference proteome</keyword>
<dbReference type="GO" id="GO:0046872">
    <property type="term" value="F:metal ion binding"/>
    <property type="evidence" value="ECO:0007669"/>
    <property type="project" value="InterPro"/>
</dbReference>
<evidence type="ECO:0000313" key="5">
    <source>
        <dbReference type="EMBL" id="TMP62104.1"/>
    </source>
</evidence>
<reference evidence="5 7" key="1">
    <citation type="submission" date="2017-12" db="EMBL/GenBank/DDBJ databases">
        <authorList>
            <person name="Paulsen S."/>
            <person name="Gram L.K."/>
        </authorList>
    </citation>
    <scope>NUCLEOTIDE SEQUENCE [LARGE SCALE GENOMIC DNA]</scope>
    <source>
        <strain evidence="5 7">S2231</strain>
        <strain evidence="4">S2233</strain>
    </source>
</reference>
<evidence type="ECO:0000259" key="3">
    <source>
        <dbReference type="Pfam" id="PF25137"/>
    </source>
</evidence>